<protein>
    <submittedName>
        <fullName evidence="2">16432_t:CDS:1</fullName>
    </submittedName>
</protein>
<comment type="caution">
    <text evidence="2">The sequence shown here is derived from an EMBL/GenBank/DDBJ whole genome shotgun (WGS) entry which is preliminary data.</text>
</comment>
<gene>
    <name evidence="2" type="ORF">CPELLU_LOCUS17509</name>
</gene>
<evidence type="ECO:0000313" key="2">
    <source>
        <dbReference type="EMBL" id="CAG8798319.1"/>
    </source>
</evidence>
<dbReference type="EMBL" id="CAJVQA010030021">
    <property type="protein sequence ID" value="CAG8798319.1"/>
    <property type="molecule type" value="Genomic_DNA"/>
</dbReference>
<accession>A0A9N9JXI6</accession>
<organism evidence="2 3">
    <name type="scientific">Cetraspora pellucida</name>
    <dbReference type="NCBI Taxonomy" id="1433469"/>
    <lineage>
        <taxon>Eukaryota</taxon>
        <taxon>Fungi</taxon>
        <taxon>Fungi incertae sedis</taxon>
        <taxon>Mucoromycota</taxon>
        <taxon>Glomeromycotina</taxon>
        <taxon>Glomeromycetes</taxon>
        <taxon>Diversisporales</taxon>
        <taxon>Gigasporaceae</taxon>
        <taxon>Cetraspora</taxon>
    </lineage>
</organism>
<dbReference type="Proteomes" id="UP000789759">
    <property type="component" value="Unassembled WGS sequence"/>
</dbReference>
<reference evidence="2" key="1">
    <citation type="submission" date="2021-06" db="EMBL/GenBank/DDBJ databases">
        <authorList>
            <person name="Kallberg Y."/>
            <person name="Tangrot J."/>
            <person name="Rosling A."/>
        </authorList>
    </citation>
    <scope>NUCLEOTIDE SEQUENCE</scope>
    <source>
        <strain evidence="2">FL966</strain>
    </source>
</reference>
<name>A0A9N9JXI6_9GLOM</name>
<feature type="region of interest" description="Disordered" evidence="1">
    <location>
        <begin position="1"/>
        <end position="67"/>
    </location>
</feature>
<evidence type="ECO:0000256" key="1">
    <source>
        <dbReference type="SAM" id="MobiDB-lite"/>
    </source>
</evidence>
<evidence type="ECO:0000313" key="3">
    <source>
        <dbReference type="Proteomes" id="UP000789759"/>
    </source>
</evidence>
<dbReference type="AlphaFoldDB" id="A0A9N9JXI6"/>
<sequence>INLGDNEDEDKENEEAKEKKEEEAEKAKEKKDKEAKEKENEEAKEKKDDEDEVNPMTEPARVPPKRPGIVHFSLKMKSSRIYVSAAKIVEHNLGSIPKFGLS</sequence>
<proteinExistence type="predicted"/>
<keyword evidence="3" id="KW-1185">Reference proteome</keyword>
<feature type="compositionally biased region" description="Basic and acidic residues" evidence="1">
    <location>
        <begin position="14"/>
        <end position="47"/>
    </location>
</feature>
<feature type="non-terminal residue" evidence="2">
    <location>
        <position position="102"/>
    </location>
</feature>
<feature type="compositionally biased region" description="Acidic residues" evidence="1">
    <location>
        <begin position="1"/>
        <end position="13"/>
    </location>
</feature>